<accession>A0A7C8PTI6</accession>
<evidence type="ECO:0000313" key="4">
    <source>
        <dbReference type="Proteomes" id="UP000297595"/>
    </source>
</evidence>
<evidence type="ECO:0000259" key="2">
    <source>
        <dbReference type="Pfam" id="PF22980"/>
    </source>
</evidence>
<evidence type="ECO:0000313" key="3">
    <source>
        <dbReference type="EMBL" id="TGJ73664.1"/>
    </source>
</evidence>
<dbReference type="EMBL" id="SOZJ01000001">
    <property type="protein sequence ID" value="TGJ73664.1"/>
    <property type="molecule type" value="Genomic_DNA"/>
</dbReference>
<evidence type="ECO:0000256" key="1">
    <source>
        <dbReference type="SAM" id="MobiDB-lite"/>
    </source>
</evidence>
<name>A0A7C8PTI6_ORBOL</name>
<protein>
    <recommendedName>
        <fullName evidence="2">Myb-like DNA-binding domain-containing protein</fullName>
    </recommendedName>
</protein>
<sequence length="116" mass="13158">MPPSMSEAETVKFLLLCLDKCDTKAMNWEQIAKASGLNGQKAAYKKLWDLKTRLKKNIDGETLAPPTKVKKARSTKTSPRKKRKVDYSEDRDEEEIPLALRTSDSELFGNAYSSIY</sequence>
<organism evidence="3 4">
    <name type="scientific">Orbilia oligospora</name>
    <name type="common">Nematode-trapping fungus</name>
    <name type="synonym">Arthrobotrys oligospora</name>
    <dbReference type="NCBI Taxonomy" id="2813651"/>
    <lineage>
        <taxon>Eukaryota</taxon>
        <taxon>Fungi</taxon>
        <taxon>Dikarya</taxon>
        <taxon>Ascomycota</taxon>
        <taxon>Pezizomycotina</taxon>
        <taxon>Orbiliomycetes</taxon>
        <taxon>Orbiliales</taxon>
        <taxon>Orbiliaceae</taxon>
        <taxon>Orbilia</taxon>
    </lineage>
</organism>
<comment type="caution">
    <text evidence="3">The sequence shown here is derived from an EMBL/GenBank/DDBJ whole genome shotgun (WGS) entry which is preliminary data.</text>
</comment>
<reference evidence="3 4" key="1">
    <citation type="submission" date="2019-03" db="EMBL/GenBank/DDBJ databases">
        <title>Nematode-trapping fungi genome.</title>
        <authorList>
            <person name="Vidal-Diez De Ulzurrun G."/>
        </authorList>
    </citation>
    <scope>NUCLEOTIDE SEQUENCE [LARGE SCALE GENOMIC DNA]</scope>
    <source>
        <strain evidence="3 4">TWF154</strain>
    </source>
</reference>
<feature type="domain" description="Myb-like DNA-binding" evidence="2">
    <location>
        <begin position="9"/>
        <end position="54"/>
    </location>
</feature>
<feature type="region of interest" description="Disordered" evidence="1">
    <location>
        <begin position="59"/>
        <end position="93"/>
    </location>
</feature>
<dbReference type="Proteomes" id="UP000297595">
    <property type="component" value="Unassembled WGS sequence"/>
</dbReference>
<gene>
    <name evidence="3" type="ORF">EYR41_000743</name>
</gene>
<proteinExistence type="predicted"/>
<feature type="compositionally biased region" description="Basic residues" evidence="1">
    <location>
        <begin position="68"/>
        <end position="84"/>
    </location>
</feature>
<dbReference type="Pfam" id="PF22980">
    <property type="entry name" value="Myb_DNA-bind_8"/>
    <property type="match status" value="1"/>
</dbReference>
<dbReference type="AlphaFoldDB" id="A0A7C8PTI6"/>
<dbReference type="InterPro" id="IPR054505">
    <property type="entry name" value="Myb_DNA-bind_8"/>
</dbReference>